<dbReference type="SUPFAM" id="SSF51621">
    <property type="entry name" value="Phosphoenolpyruvate/pyruvate domain"/>
    <property type="match status" value="1"/>
</dbReference>
<proteinExistence type="predicted"/>
<organism evidence="5">
    <name type="scientific">marine sediment metagenome</name>
    <dbReference type="NCBI Taxonomy" id="412755"/>
    <lineage>
        <taxon>unclassified sequences</taxon>
        <taxon>metagenomes</taxon>
        <taxon>ecological metagenomes</taxon>
    </lineage>
</organism>
<dbReference type="InterPro" id="IPR011206">
    <property type="entry name" value="Citrate_lyase_beta/mcl1/mcl2"/>
</dbReference>
<dbReference type="PANTHER" id="PTHR32308">
    <property type="entry name" value="LYASE BETA SUBUNIT, PUTATIVE (AFU_ORTHOLOGUE AFUA_4G13030)-RELATED"/>
    <property type="match status" value="1"/>
</dbReference>
<keyword evidence="2" id="KW-0479">Metal-binding</keyword>
<gene>
    <name evidence="5" type="ORF">LCGC14_1651890</name>
</gene>
<feature type="domain" description="HpcH/HpaI aldolase/citrate lyase" evidence="4">
    <location>
        <begin position="9"/>
        <end position="222"/>
    </location>
</feature>
<evidence type="ECO:0000256" key="1">
    <source>
        <dbReference type="ARBA" id="ARBA00001946"/>
    </source>
</evidence>
<dbReference type="GO" id="GO:0000287">
    <property type="term" value="F:magnesium ion binding"/>
    <property type="evidence" value="ECO:0007669"/>
    <property type="project" value="TreeGrafter"/>
</dbReference>
<evidence type="ECO:0000256" key="3">
    <source>
        <dbReference type="ARBA" id="ARBA00022842"/>
    </source>
</evidence>
<dbReference type="Pfam" id="PF03328">
    <property type="entry name" value="HpcH_HpaI"/>
    <property type="match status" value="1"/>
</dbReference>
<dbReference type="InterPro" id="IPR005000">
    <property type="entry name" value="Aldolase/citrate-lyase_domain"/>
</dbReference>
<dbReference type="PANTHER" id="PTHR32308:SF10">
    <property type="entry name" value="CITRATE LYASE SUBUNIT BETA"/>
    <property type="match status" value="1"/>
</dbReference>
<dbReference type="InterPro" id="IPR040442">
    <property type="entry name" value="Pyrv_kinase-like_dom_sf"/>
</dbReference>
<dbReference type="PIRSF" id="PIRSF015582">
    <property type="entry name" value="Cit_lyase_B"/>
    <property type="match status" value="1"/>
</dbReference>
<dbReference type="EMBL" id="LAZR01013904">
    <property type="protein sequence ID" value="KKM19805.1"/>
    <property type="molecule type" value="Genomic_DNA"/>
</dbReference>
<comment type="caution">
    <text evidence="5">The sequence shown here is derived from an EMBL/GenBank/DDBJ whole genome shotgun (WGS) entry which is preliminary data.</text>
</comment>
<keyword evidence="3" id="KW-0460">Magnesium</keyword>
<dbReference type="InterPro" id="IPR015813">
    <property type="entry name" value="Pyrv/PenolPyrv_kinase-like_dom"/>
</dbReference>
<sequence>MDHNLRPWRSVLYIPGSKERALDKARGLPVDAIIFDLEDAVAPDAKAEARRTLAQALRQGGYGARALMVRINALDTAWGRDDLTEIMATGPEAILLPKVDSPADIEELAALLDAEPACRDTAIWAMMESPAGILNAASIARAPRLAGFIIGTNDLAKDLGCRNRADRMPLMGALQTCLLAARAAGIICVDGVYNRFKDEDGLRVEADQGRDLGMDGKSLIHPAQVAIANSTFAPDTDELELAARQIEAFEAAEAEGKGIAVLDGQIVENLHVATARAVLARAERIKELENA</sequence>
<evidence type="ECO:0000256" key="2">
    <source>
        <dbReference type="ARBA" id="ARBA00022723"/>
    </source>
</evidence>
<name>A0A0F9KWV0_9ZZZZ</name>
<dbReference type="AlphaFoldDB" id="A0A0F9KWV0"/>
<accession>A0A0F9KWV0</accession>
<dbReference type="Gene3D" id="3.20.20.60">
    <property type="entry name" value="Phosphoenolpyruvate-binding domains"/>
    <property type="match status" value="1"/>
</dbReference>
<dbReference type="GO" id="GO:0006107">
    <property type="term" value="P:oxaloacetate metabolic process"/>
    <property type="evidence" value="ECO:0007669"/>
    <property type="project" value="TreeGrafter"/>
</dbReference>
<comment type="cofactor">
    <cofactor evidence="1">
        <name>Mg(2+)</name>
        <dbReference type="ChEBI" id="CHEBI:18420"/>
    </cofactor>
</comment>
<evidence type="ECO:0000259" key="4">
    <source>
        <dbReference type="Pfam" id="PF03328"/>
    </source>
</evidence>
<dbReference type="GO" id="GO:0003824">
    <property type="term" value="F:catalytic activity"/>
    <property type="evidence" value="ECO:0007669"/>
    <property type="project" value="InterPro"/>
</dbReference>
<protein>
    <recommendedName>
        <fullName evidence="4">HpcH/HpaI aldolase/citrate lyase domain-containing protein</fullName>
    </recommendedName>
</protein>
<evidence type="ECO:0000313" key="5">
    <source>
        <dbReference type="EMBL" id="KKM19805.1"/>
    </source>
</evidence>
<reference evidence="5" key="1">
    <citation type="journal article" date="2015" name="Nature">
        <title>Complex archaea that bridge the gap between prokaryotes and eukaryotes.</title>
        <authorList>
            <person name="Spang A."/>
            <person name="Saw J.H."/>
            <person name="Jorgensen S.L."/>
            <person name="Zaremba-Niedzwiedzka K."/>
            <person name="Martijn J."/>
            <person name="Lind A.E."/>
            <person name="van Eijk R."/>
            <person name="Schleper C."/>
            <person name="Guy L."/>
            <person name="Ettema T.J."/>
        </authorList>
    </citation>
    <scope>NUCLEOTIDE SEQUENCE</scope>
</reference>